<dbReference type="AlphaFoldDB" id="A0A6M8B259"/>
<dbReference type="InterPro" id="IPR052169">
    <property type="entry name" value="CW_Biosynth-Accessory"/>
</dbReference>
<dbReference type="Gene3D" id="3.60.21.10">
    <property type="match status" value="1"/>
</dbReference>
<feature type="compositionally biased region" description="Low complexity" evidence="2">
    <location>
        <begin position="668"/>
        <end position="683"/>
    </location>
</feature>
<accession>A0A6M8B259</accession>
<feature type="compositionally biased region" description="Pro residues" evidence="2">
    <location>
        <begin position="743"/>
        <end position="752"/>
    </location>
</feature>
<organism evidence="4 5">
    <name type="scientific">Thermoleptolyngbya sichuanensis A183</name>
    <dbReference type="NCBI Taxonomy" id="2737172"/>
    <lineage>
        <taxon>Bacteria</taxon>
        <taxon>Bacillati</taxon>
        <taxon>Cyanobacteriota</taxon>
        <taxon>Cyanophyceae</taxon>
        <taxon>Oculatellales</taxon>
        <taxon>Oculatellaceae</taxon>
        <taxon>Thermoleptolyngbya</taxon>
        <taxon>Thermoleptolyngbya sichuanensis</taxon>
    </lineage>
</organism>
<evidence type="ECO:0000256" key="2">
    <source>
        <dbReference type="SAM" id="MobiDB-lite"/>
    </source>
</evidence>
<name>A0A6M8B259_9CYAN</name>
<gene>
    <name evidence="4" type="ORF">HPC62_00075</name>
</gene>
<dbReference type="Pfam" id="PF09587">
    <property type="entry name" value="PGA_cap"/>
    <property type="match status" value="1"/>
</dbReference>
<evidence type="ECO:0000313" key="4">
    <source>
        <dbReference type="EMBL" id="QKD80784.1"/>
    </source>
</evidence>
<reference evidence="4 5" key="1">
    <citation type="submission" date="2020-05" db="EMBL/GenBank/DDBJ databases">
        <title>Complete genome sequence of of a novel Thermoleptolyngbya strain isolated from hot springs of Ganzi, Sichuan China.</title>
        <authorList>
            <person name="Tang J."/>
            <person name="Daroch M."/>
            <person name="Li L."/>
            <person name="Waleron K."/>
            <person name="Waleron M."/>
            <person name="Waleron M."/>
        </authorList>
    </citation>
    <scope>NUCLEOTIDE SEQUENCE [LARGE SCALE GENOMIC DNA]</scope>
    <source>
        <strain evidence="4 5">PKUAC-SCTA183</strain>
    </source>
</reference>
<evidence type="ECO:0000256" key="1">
    <source>
        <dbReference type="ARBA" id="ARBA00005662"/>
    </source>
</evidence>
<dbReference type="SMART" id="SM00854">
    <property type="entry name" value="PGA_cap"/>
    <property type="match status" value="1"/>
</dbReference>
<dbReference type="SUPFAM" id="SSF56300">
    <property type="entry name" value="Metallo-dependent phosphatases"/>
    <property type="match status" value="1"/>
</dbReference>
<sequence>MAMDLDTLSQPSVLQLARAGDFRAIAYWLNTYLVPQNIYARVALDRPGWLLVMVEFFREPERDRLNRFICSRLVRLNSNLIEGVRVLGRVMGSADIRWDQSFRLAAAPAPNPAPPLASAPRRRTQRQPMGRSPYRTSSSRRRTLAPVQPTPVQPTPVQLAPEQVAERLVARPARPRRPATVPPNALVVHPSRAVRPHRRKAAQRRPLRPVEATLPRVALPVVHLPTVQIPAVHIPTVHIPPISVEMPRIDWPTVTLILPDWQAWGLATVQTFDAAMDATVQAFNTTVDRLVDMAERVSPSQVGRMATTAAAIFLVGCGVELMRRLDPVSLLTGTPTIATSTGRIPVLRPASDLSTVPDPTTVTLAFSSESPFRVPSLYGPVPDAAPTPYPYPDVLLTRLDPPMLEDVAAEPSPLPNAGLTMVNVAAVNAAAGNRVAGTGSADTPAAQIRQAIQTLEQQGLRPVGAGRNRREARQPEIVEVRGKRIAYLGYSDSDLQAASFWRAGTNPALEEQIAEDIDAIRSQVDWVVVNYHWGEALASFPSDRQVRLCRFAIDHGADLVVGYHPTVLQGAEIYKGRAIAYSLGDFIFQTENPDQSTSTEPADYNTAMLKVSLREEQMRLEFLPVQVKQNKAAIAPADKGQEILRYLEQASALFDQPLKTPIILDRQAPLPASPDASPSDAPAKSFTDTPADPGNTPSDSFIDYSTEEPLSPTILPSGAEASPTRKAPEPAKAISGPIVQPDVTPPMTPAPPAEGAIAPVEAPVPAADANLSEPAPDAAPAAIGDDPDDAPADSADLVEEPWVEY</sequence>
<feature type="region of interest" description="Disordered" evidence="2">
    <location>
        <begin position="668"/>
        <end position="805"/>
    </location>
</feature>
<feature type="region of interest" description="Disordered" evidence="2">
    <location>
        <begin position="107"/>
        <end position="156"/>
    </location>
</feature>
<dbReference type="PANTHER" id="PTHR33393:SF11">
    <property type="entry name" value="POLYGLUTAMINE SYNTHESIS ACCESSORY PROTEIN RV0574C-RELATED"/>
    <property type="match status" value="1"/>
</dbReference>
<dbReference type="InterPro" id="IPR019079">
    <property type="entry name" value="Capsule_synth_CapA"/>
</dbReference>
<evidence type="ECO:0000313" key="5">
    <source>
        <dbReference type="Proteomes" id="UP000505210"/>
    </source>
</evidence>
<dbReference type="CDD" id="cd07381">
    <property type="entry name" value="MPP_CapA"/>
    <property type="match status" value="1"/>
</dbReference>
<dbReference type="InterPro" id="IPR029052">
    <property type="entry name" value="Metallo-depent_PP-like"/>
</dbReference>
<proteinExistence type="inferred from homology"/>
<dbReference type="Proteomes" id="UP000505210">
    <property type="component" value="Chromosome"/>
</dbReference>
<dbReference type="EMBL" id="CP053661">
    <property type="protein sequence ID" value="QKD80784.1"/>
    <property type="molecule type" value="Genomic_DNA"/>
</dbReference>
<dbReference type="RefSeq" id="WP_172353217.1">
    <property type="nucleotide sequence ID" value="NZ_CP053661.1"/>
</dbReference>
<feature type="compositionally biased region" description="Low complexity" evidence="2">
    <location>
        <begin position="753"/>
        <end position="784"/>
    </location>
</feature>
<feature type="domain" description="Capsule synthesis protein CapA" evidence="3">
    <location>
        <begin position="393"/>
        <end position="590"/>
    </location>
</feature>
<evidence type="ECO:0000259" key="3">
    <source>
        <dbReference type="SMART" id="SM00854"/>
    </source>
</evidence>
<feature type="compositionally biased region" description="Acidic residues" evidence="2">
    <location>
        <begin position="785"/>
        <end position="805"/>
    </location>
</feature>
<comment type="similarity">
    <text evidence="1">Belongs to the CapA family.</text>
</comment>
<protein>
    <submittedName>
        <fullName evidence="4">CapA family protein</fullName>
    </submittedName>
</protein>
<dbReference type="KEGG" id="theu:HPC62_00075"/>
<keyword evidence="5" id="KW-1185">Reference proteome</keyword>
<dbReference type="PANTHER" id="PTHR33393">
    <property type="entry name" value="POLYGLUTAMINE SYNTHESIS ACCESSORY PROTEIN RV0574C-RELATED"/>
    <property type="match status" value="1"/>
</dbReference>